<dbReference type="GO" id="GO:0000462">
    <property type="term" value="P:maturation of SSU-rRNA from tricistronic rRNA transcript (SSU-rRNA, 5.8S rRNA, LSU-rRNA)"/>
    <property type="evidence" value="ECO:0007669"/>
    <property type="project" value="TreeGrafter"/>
</dbReference>
<dbReference type="EMBL" id="LJIJ01003688">
    <property type="protein sequence ID" value="ODM88367.1"/>
    <property type="molecule type" value="Genomic_DNA"/>
</dbReference>
<evidence type="ECO:0000256" key="1">
    <source>
        <dbReference type="ARBA" id="ARBA00022741"/>
    </source>
</evidence>
<dbReference type="GO" id="GO:0005524">
    <property type="term" value="F:ATP binding"/>
    <property type="evidence" value="ECO:0007669"/>
    <property type="project" value="UniProtKB-KW"/>
</dbReference>
<keyword evidence="3 5" id="KW-0347">Helicase</keyword>
<dbReference type="Gene3D" id="3.40.50.300">
    <property type="entry name" value="P-loop containing nucleotide triphosphate hydrolases"/>
    <property type="match status" value="1"/>
</dbReference>
<proteinExistence type="predicted"/>
<dbReference type="STRING" id="48709.A0A1D2M5W3"/>
<name>A0A1D2M5W3_ORCCI</name>
<evidence type="ECO:0000313" key="5">
    <source>
        <dbReference type="EMBL" id="ODM88367.1"/>
    </source>
</evidence>
<evidence type="ECO:0000313" key="6">
    <source>
        <dbReference type="Proteomes" id="UP000094527"/>
    </source>
</evidence>
<evidence type="ECO:0000256" key="3">
    <source>
        <dbReference type="ARBA" id="ARBA00022806"/>
    </source>
</evidence>
<keyword evidence="1" id="KW-0547">Nucleotide-binding</keyword>
<evidence type="ECO:0000256" key="2">
    <source>
        <dbReference type="ARBA" id="ARBA00022801"/>
    </source>
</evidence>
<dbReference type="OrthoDB" id="7423012at2759"/>
<organism evidence="5 6">
    <name type="scientific">Orchesella cincta</name>
    <name type="common">Springtail</name>
    <name type="synonym">Podura cincta</name>
    <dbReference type="NCBI Taxonomy" id="48709"/>
    <lineage>
        <taxon>Eukaryota</taxon>
        <taxon>Metazoa</taxon>
        <taxon>Ecdysozoa</taxon>
        <taxon>Arthropoda</taxon>
        <taxon>Hexapoda</taxon>
        <taxon>Collembola</taxon>
        <taxon>Entomobryomorpha</taxon>
        <taxon>Entomobryoidea</taxon>
        <taxon>Orchesellidae</taxon>
        <taxon>Orchesellinae</taxon>
        <taxon>Orchesella</taxon>
    </lineage>
</organism>
<reference evidence="5 6" key="1">
    <citation type="journal article" date="2016" name="Genome Biol. Evol.">
        <title>Gene Family Evolution Reflects Adaptation to Soil Environmental Stressors in the Genome of the Collembolan Orchesella cincta.</title>
        <authorList>
            <person name="Faddeeva-Vakhrusheva A."/>
            <person name="Derks M.F."/>
            <person name="Anvar S.Y."/>
            <person name="Agamennone V."/>
            <person name="Suring W."/>
            <person name="Smit S."/>
            <person name="van Straalen N.M."/>
            <person name="Roelofs D."/>
        </authorList>
    </citation>
    <scope>NUCLEOTIDE SEQUENCE [LARGE SCALE GENOMIC DNA]</scope>
    <source>
        <tissue evidence="5">Mixed pool</tissue>
    </source>
</reference>
<dbReference type="PANTHER" id="PTHR18934:SF99">
    <property type="entry name" value="ATP-DEPENDENT RNA HELICASE DHX37-RELATED"/>
    <property type="match status" value="1"/>
</dbReference>
<keyword evidence="4" id="KW-0067">ATP-binding</keyword>
<protein>
    <submittedName>
        <fullName evidence="5">Putative ATP-dependent RNA helicase DHX37</fullName>
    </submittedName>
</protein>
<dbReference type="Proteomes" id="UP000094527">
    <property type="component" value="Unassembled WGS sequence"/>
</dbReference>
<dbReference type="InterPro" id="IPR027417">
    <property type="entry name" value="P-loop_NTPase"/>
</dbReference>
<comment type="caution">
    <text evidence="5">The sequence shown here is derived from an EMBL/GenBank/DDBJ whole genome shotgun (WGS) entry which is preliminary data.</text>
</comment>
<dbReference type="GO" id="GO:0003723">
    <property type="term" value="F:RNA binding"/>
    <property type="evidence" value="ECO:0007669"/>
    <property type="project" value="TreeGrafter"/>
</dbReference>
<keyword evidence="2" id="KW-0378">Hydrolase</keyword>
<dbReference type="GO" id="GO:0004386">
    <property type="term" value="F:helicase activity"/>
    <property type="evidence" value="ECO:0007669"/>
    <property type="project" value="UniProtKB-KW"/>
</dbReference>
<dbReference type="GO" id="GO:0016787">
    <property type="term" value="F:hydrolase activity"/>
    <property type="evidence" value="ECO:0007669"/>
    <property type="project" value="UniProtKB-KW"/>
</dbReference>
<dbReference type="AlphaFoldDB" id="A0A1D2M5W3"/>
<keyword evidence="6" id="KW-1185">Reference proteome</keyword>
<dbReference type="PANTHER" id="PTHR18934">
    <property type="entry name" value="ATP-DEPENDENT RNA HELICASE"/>
    <property type="match status" value="1"/>
</dbReference>
<evidence type="ECO:0000256" key="4">
    <source>
        <dbReference type="ARBA" id="ARBA00022840"/>
    </source>
</evidence>
<sequence length="118" mass="13740">MNERISRMEHLSTKITYVTDMTLLKELKKDNVVSRYSVIRIDDANERTLYSYILIELLSRVVKSMAKMQDPLKLVIMTGSKVENFNTNVVFVQFVLLICSNLILDDCRCLHHQIRSTS</sequence>
<gene>
    <name evidence="5" type="ORF">Ocin01_18314</name>
</gene>
<dbReference type="GO" id="GO:0005730">
    <property type="term" value="C:nucleolus"/>
    <property type="evidence" value="ECO:0007669"/>
    <property type="project" value="TreeGrafter"/>
</dbReference>
<accession>A0A1D2M5W3</accession>